<proteinExistence type="predicted"/>
<feature type="domain" description="Beta-lactamase-related" evidence="1">
    <location>
        <begin position="43"/>
        <end position="360"/>
    </location>
</feature>
<dbReference type="EMBL" id="FOOH01000023">
    <property type="protein sequence ID" value="SFG04567.1"/>
    <property type="molecule type" value="Genomic_DNA"/>
</dbReference>
<dbReference type="Gene3D" id="3.40.710.10">
    <property type="entry name" value="DD-peptidase/beta-lactamase superfamily"/>
    <property type="match status" value="1"/>
</dbReference>
<evidence type="ECO:0000259" key="1">
    <source>
        <dbReference type="Pfam" id="PF00144"/>
    </source>
</evidence>
<evidence type="ECO:0000313" key="3">
    <source>
        <dbReference type="Proteomes" id="UP000199116"/>
    </source>
</evidence>
<dbReference type="AlphaFoldDB" id="A0A1I2NSE8"/>
<dbReference type="SUPFAM" id="SSF56601">
    <property type="entry name" value="beta-lactamase/transpeptidase-like"/>
    <property type="match status" value="1"/>
</dbReference>
<organism evidence="2 3">
    <name type="scientific">Salegentibacter agarivorans</name>
    <dbReference type="NCBI Taxonomy" id="345907"/>
    <lineage>
        <taxon>Bacteria</taxon>
        <taxon>Pseudomonadati</taxon>
        <taxon>Bacteroidota</taxon>
        <taxon>Flavobacteriia</taxon>
        <taxon>Flavobacteriales</taxon>
        <taxon>Flavobacteriaceae</taxon>
        <taxon>Salegentibacter</taxon>
    </lineage>
</organism>
<sequence length="451" mass="51548">MTRNLLSFILLLGLLGNLSCGTKPESVSQNSNEITTDKTLDGFFRELEEKEMFSGAVAVKKNGKILLKKGYGKANFQFDKDFKANTPMEVASVSKQFTAAAIVLLEQQSKLNIEDNVQTYLDDFPYSEITIKHLLTHTSGLVNYASHFRKNWDTTKVAYNKDIISYFKTEKPDLESVPGEKYSYSNSGYVVLAEIIARVSGEQLDEFLHKNIFQPADMRSSAFYERDTIWKMKNYAPAYMLDLKTCAYTKPENLPGKYYYTFLSGRLGPGRLSSSINDLVKWDSILNTNAIFSEKSKQKIFQVYKPEKDSSDYGFGWHIYNDDSLGKVVYHTGSWAGNLTSIKRYIDDKSLIVVLNNRYNTAYLKDIRKQVEGYLKGQTLEVPKQKIEHLLQKEICNLNKENLYSWYESIADEAEISLEALADLEKEYLEIDEPRKANLAKDLSSFITNSN</sequence>
<keyword evidence="3" id="KW-1185">Reference proteome</keyword>
<accession>A0A1I2NSE8</accession>
<name>A0A1I2NSE8_9FLAO</name>
<dbReference type="InterPro" id="IPR050491">
    <property type="entry name" value="AmpC-like"/>
</dbReference>
<dbReference type="InterPro" id="IPR012338">
    <property type="entry name" value="Beta-lactam/transpept-like"/>
</dbReference>
<protein>
    <submittedName>
        <fullName evidence="2">CubicO group peptidase, beta-lactamase class C family</fullName>
    </submittedName>
</protein>
<dbReference type="RefSeq" id="WP_093305768.1">
    <property type="nucleotide sequence ID" value="NZ_FOOH01000023.1"/>
</dbReference>
<dbReference type="PANTHER" id="PTHR46825:SF9">
    <property type="entry name" value="BETA-LACTAMASE-RELATED DOMAIN-CONTAINING PROTEIN"/>
    <property type="match status" value="1"/>
</dbReference>
<dbReference type="Pfam" id="PF00144">
    <property type="entry name" value="Beta-lactamase"/>
    <property type="match status" value="1"/>
</dbReference>
<reference evidence="3" key="1">
    <citation type="submission" date="2016-10" db="EMBL/GenBank/DDBJ databases">
        <authorList>
            <person name="Varghese N."/>
            <person name="Submissions S."/>
        </authorList>
    </citation>
    <scope>NUCLEOTIDE SEQUENCE [LARGE SCALE GENOMIC DNA]</scope>
    <source>
        <strain evidence="3">DSM 23515</strain>
    </source>
</reference>
<evidence type="ECO:0000313" key="2">
    <source>
        <dbReference type="EMBL" id="SFG04567.1"/>
    </source>
</evidence>
<gene>
    <name evidence="2" type="ORF">SAMN04488033_1239</name>
</gene>
<dbReference type="Proteomes" id="UP000199116">
    <property type="component" value="Unassembled WGS sequence"/>
</dbReference>
<dbReference type="PANTHER" id="PTHR46825">
    <property type="entry name" value="D-ALANYL-D-ALANINE-CARBOXYPEPTIDASE/ENDOPEPTIDASE AMPH"/>
    <property type="match status" value="1"/>
</dbReference>
<dbReference type="InterPro" id="IPR001466">
    <property type="entry name" value="Beta-lactam-related"/>
</dbReference>